<dbReference type="Proteomes" id="UP000291189">
    <property type="component" value="Unassembled WGS sequence"/>
</dbReference>
<evidence type="ECO:0000313" key="3">
    <source>
        <dbReference type="EMBL" id="RYU13481.1"/>
    </source>
</evidence>
<dbReference type="AlphaFoldDB" id="A0A4Q5J6Y0"/>
<keyword evidence="2" id="KW-0472">Membrane</keyword>
<dbReference type="EMBL" id="SDPU01000018">
    <property type="protein sequence ID" value="RYU13481.1"/>
    <property type="molecule type" value="Genomic_DNA"/>
</dbReference>
<keyword evidence="2" id="KW-1133">Transmembrane helix</keyword>
<keyword evidence="4" id="KW-1185">Reference proteome</keyword>
<keyword evidence="2" id="KW-0812">Transmembrane</keyword>
<evidence type="ECO:0000256" key="1">
    <source>
        <dbReference type="SAM" id="MobiDB-lite"/>
    </source>
</evidence>
<organism evidence="3 4">
    <name type="scientific">Nocardioides iriomotensis</name>
    <dbReference type="NCBI Taxonomy" id="715784"/>
    <lineage>
        <taxon>Bacteria</taxon>
        <taxon>Bacillati</taxon>
        <taxon>Actinomycetota</taxon>
        <taxon>Actinomycetes</taxon>
        <taxon>Propionibacteriales</taxon>
        <taxon>Nocardioidaceae</taxon>
        <taxon>Nocardioides</taxon>
    </lineage>
</organism>
<proteinExistence type="predicted"/>
<feature type="transmembrane region" description="Helical" evidence="2">
    <location>
        <begin position="40"/>
        <end position="61"/>
    </location>
</feature>
<dbReference type="OrthoDB" id="41724at2"/>
<evidence type="ECO:0000313" key="4">
    <source>
        <dbReference type="Proteomes" id="UP000291189"/>
    </source>
</evidence>
<comment type="caution">
    <text evidence="3">The sequence shown here is derived from an EMBL/GenBank/DDBJ whole genome shotgun (WGS) entry which is preliminary data.</text>
</comment>
<dbReference type="RefSeq" id="WP_129986442.1">
    <property type="nucleotide sequence ID" value="NZ_SDPU01000018.1"/>
</dbReference>
<name>A0A4Q5J6Y0_9ACTN</name>
<sequence length="371" mass="40591">MIDDDVMTRLVEFHDHIQAPAASARLDALRGEQLVRRRRTVWVVAAAAAVVLVLGITQAALPGSHRTVQPANKEWTPERIRTEGALDFAGPTTNSGPTVHVYAACGNAPCNNEGDNPDLIGVPFPLSKQWENAERALQVTSNGRSAVFEAAGGGEPFGISTFTEDSVLVTDWPVVDGRVPPTPRYRLLNADGTDLLLRIIDEPVPARPGPDVVVHDLQWARGGWVGLYVIDQDAATLRPLDLPSGVGVSDNPRERATQSRYWGPNVDEFLWGVDDDCRIFWQTDSGAFTQHRLGCRDDGNFIGTVMNPAWFPDGWLRPGRMAAAEQRVDGLVLHVTLDYGATWQRLPLRSDNDLDGLPTSTSPEVVERALN</sequence>
<gene>
    <name evidence="3" type="ORF">ETU37_06540</name>
</gene>
<accession>A0A4Q5J6Y0</accession>
<feature type="region of interest" description="Disordered" evidence="1">
    <location>
        <begin position="352"/>
        <end position="371"/>
    </location>
</feature>
<evidence type="ECO:0000256" key="2">
    <source>
        <dbReference type="SAM" id="Phobius"/>
    </source>
</evidence>
<protein>
    <submittedName>
        <fullName evidence="3">Uncharacterized protein</fullName>
    </submittedName>
</protein>
<reference evidence="3 4" key="1">
    <citation type="submission" date="2019-01" db="EMBL/GenBank/DDBJ databases">
        <title>Nocardioides guangzhouensis sp. nov., an actinobacterium isolated from soil.</title>
        <authorList>
            <person name="Fu Y."/>
            <person name="Cai Y."/>
            <person name="Lin Z."/>
            <person name="Chen P."/>
        </authorList>
    </citation>
    <scope>NUCLEOTIDE SEQUENCE [LARGE SCALE GENOMIC DNA]</scope>
    <source>
        <strain evidence="3 4">NBRC 105384</strain>
    </source>
</reference>